<evidence type="ECO:0000256" key="1">
    <source>
        <dbReference type="ARBA" id="ARBA00001947"/>
    </source>
</evidence>
<dbReference type="AlphaFoldDB" id="A0A414NZB0"/>
<dbReference type="EMBL" id="QRHE01000001">
    <property type="protein sequence ID" value="RHF53294.1"/>
    <property type="molecule type" value="Genomic_DNA"/>
</dbReference>
<organism evidence="7 8">
    <name type="scientific">Mitsuokella multacida</name>
    <dbReference type="NCBI Taxonomy" id="52226"/>
    <lineage>
        <taxon>Bacteria</taxon>
        <taxon>Bacillati</taxon>
        <taxon>Bacillota</taxon>
        <taxon>Negativicutes</taxon>
        <taxon>Selenomonadales</taxon>
        <taxon>Selenomonadaceae</taxon>
        <taxon>Mitsuokella</taxon>
    </lineage>
</organism>
<evidence type="ECO:0000313" key="8">
    <source>
        <dbReference type="Proteomes" id="UP000283442"/>
    </source>
</evidence>
<dbReference type="GO" id="GO:0016787">
    <property type="term" value="F:hydrolase activity"/>
    <property type="evidence" value="ECO:0007669"/>
    <property type="project" value="UniProtKB-KW"/>
</dbReference>
<evidence type="ECO:0000256" key="3">
    <source>
        <dbReference type="ARBA" id="ARBA00022801"/>
    </source>
</evidence>
<dbReference type="Proteomes" id="UP000283442">
    <property type="component" value="Unassembled WGS sequence"/>
</dbReference>
<dbReference type="InterPro" id="IPR036866">
    <property type="entry name" value="RibonucZ/Hydroxyglut_hydro"/>
</dbReference>
<evidence type="ECO:0000259" key="6">
    <source>
        <dbReference type="SMART" id="SM00849"/>
    </source>
</evidence>
<reference evidence="7 8" key="1">
    <citation type="submission" date="2018-08" db="EMBL/GenBank/DDBJ databases">
        <title>A genome reference for cultivated species of the human gut microbiota.</title>
        <authorList>
            <person name="Zou Y."/>
            <person name="Xue W."/>
            <person name="Luo G."/>
        </authorList>
    </citation>
    <scope>NUCLEOTIDE SEQUENCE [LARGE SCALE GENOMIC DNA]</scope>
    <source>
        <strain evidence="7 8">AM25-21AC</strain>
    </source>
</reference>
<feature type="region of interest" description="Disordered" evidence="5">
    <location>
        <begin position="203"/>
        <end position="222"/>
    </location>
</feature>
<accession>A0A414NZB0</accession>
<keyword evidence="2" id="KW-0479">Metal-binding</keyword>
<dbReference type="OrthoDB" id="9802248at2"/>
<evidence type="ECO:0000256" key="5">
    <source>
        <dbReference type="SAM" id="MobiDB-lite"/>
    </source>
</evidence>
<comment type="cofactor">
    <cofactor evidence="1">
        <name>Zn(2+)</name>
        <dbReference type="ChEBI" id="CHEBI:29105"/>
    </cofactor>
</comment>
<proteinExistence type="predicted"/>
<evidence type="ECO:0000313" key="7">
    <source>
        <dbReference type="EMBL" id="RHF53294.1"/>
    </source>
</evidence>
<feature type="domain" description="Metallo-beta-lactamase" evidence="6">
    <location>
        <begin position="24"/>
        <end position="205"/>
    </location>
</feature>
<gene>
    <name evidence="7" type="ORF">DW674_00040</name>
</gene>
<dbReference type="SUPFAM" id="SSF56281">
    <property type="entry name" value="Metallo-hydrolase/oxidoreductase"/>
    <property type="match status" value="1"/>
</dbReference>
<dbReference type="InterPro" id="IPR051453">
    <property type="entry name" value="MBL_Glyoxalase_II"/>
</dbReference>
<sequence>MTTIQTKKGAICMILQATVTKYIPTNAYIYADNETKHGFLIDPGAQAGKLLELIREKGLTIEAILLTHGHFDHIGAVSELQETLKIPVYMGQKGRLYAENPVWNLSAQTDEPIVLSGVTYLEDHAIIALKEKPAFQLELLELPGHTADGVIYYTKADEAAFVGDSIFQGSYGRTDMYGGDEQALLRGIRERILTLPPKTLLLSGHSAPTTPADEQGRSWYQL</sequence>
<dbReference type="PANTHER" id="PTHR46233:SF3">
    <property type="entry name" value="HYDROXYACYLGLUTATHIONE HYDROLASE GLOC"/>
    <property type="match status" value="1"/>
</dbReference>
<dbReference type="GO" id="GO:0046872">
    <property type="term" value="F:metal ion binding"/>
    <property type="evidence" value="ECO:0007669"/>
    <property type="project" value="UniProtKB-KW"/>
</dbReference>
<dbReference type="PANTHER" id="PTHR46233">
    <property type="entry name" value="HYDROXYACYLGLUTATHIONE HYDROLASE GLOC"/>
    <property type="match status" value="1"/>
</dbReference>
<dbReference type="CDD" id="cd06262">
    <property type="entry name" value="metallo-hydrolase-like_MBL-fold"/>
    <property type="match status" value="1"/>
</dbReference>
<dbReference type="SMART" id="SM00849">
    <property type="entry name" value="Lactamase_B"/>
    <property type="match status" value="1"/>
</dbReference>
<dbReference type="InterPro" id="IPR001279">
    <property type="entry name" value="Metallo-B-lactamas"/>
</dbReference>
<keyword evidence="4" id="KW-0862">Zinc</keyword>
<protein>
    <submittedName>
        <fullName evidence="7">MBL fold metallo-hydrolase</fullName>
    </submittedName>
</protein>
<dbReference type="Gene3D" id="3.60.15.10">
    <property type="entry name" value="Ribonuclease Z/Hydroxyacylglutathione hydrolase-like"/>
    <property type="match status" value="1"/>
</dbReference>
<evidence type="ECO:0000256" key="2">
    <source>
        <dbReference type="ARBA" id="ARBA00022723"/>
    </source>
</evidence>
<keyword evidence="3 7" id="KW-0378">Hydrolase</keyword>
<evidence type="ECO:0000256" key="4">
    <source>
        <dbReference type="ARBA" id="ARBA00022833"/>
    </source>
</evidence>
<name>A0A414NZB0_9FIRM</name>
<comment type="caution">
    <text evidence="7">The sequence shown here is derived from an EMBL/GenBank/DDBJ whole genome shotgun (WGS) entry which is preliminary data.</text>
</comment>
<dbReference type="Pfam" id="PF00753">
    <property type="entry name" value="Lactamase_B"/>
    <property type="match status" value="1"/>
</dbReference>